<sequence length="220" mass="24131">MSAYGAIQVKPLDADLPTYSYTLPNGELLTTHAVHNGNAPAALIAYLHDVFSEELEEGKTYPQEGPMTLDEFKNYFFGATTIIGVLSPAGTDPKAVQTLEDAHAGRDWKECVAGCYYIKPNYPGRSSHQNCNAGFLVPNSQRGKKIGNALAESYTHYAPALGYRGSVFNLVYENNVASLRLWEKLGFTKVGVIPGAGRLKTGNGDEEKYYDAHIIYKSWV</sequence>
<dbReference type="GO" id="GO:0005634">
    <property type="term" value="C:nucleus"/>
    <property type="evidence" value="ECO:0007669"/>
    <property type="project" value="TreeGrafter"/>
</dbReference>
<protein>
    <recommendedName>
        <fullName evidence="1">N-acetyltransferase domain-containing protein</fullName>
    </recommendedName>
</protein>
<evidence type="ECO:0000259" key="1">
    <source>
        <dbReference type="PROSITE" id="PS51186"/>
    </source>
</evidence>
<feature type="domain" description="N-acetyltransferase" evidence="1">
    <location>
        <begin position="59"/>
        <end position="216"/>
    </location>
</feature>
<dbReference type="HOGENOM" id="CLU_013985_42_1_1"/>
<gene>
    <name evidence="2" type="ORF">A1Q1_05661</name>
</gene>
<evidence type="ECO:0000313" key="3">
    <source>
        <dbReference type="Proteomes" id="UP000002748"/>
    </source>
</evidence>
<name>J4U6P7_TRIAS</name>
<dbReference type="Pfam" id="PF00583">
    <property type="entry name" value="Acetyltransf_1"/>
    <property type="match status" value="1"/>
</dbReference>
<dbReference type="KEGG" id="tasa:A1Q1_05661"/>
<dbReference type="Gene3D" id="3.40.630.30">
    <property type="match status" value="1"/>
</dbReference>
<organism evidence="2 3">
    <name type="scientific">Trichosporon asahii var. asahii (strain ATCC 90039 / CBS 2479 / JCM 2466 / KCTC 7840 / NBRC 103889/ NCYC 2677 / UAMH 7654)</name>
    <name type="common">Yeast</name>
    <dbReference type="NCBI Taxonomy" id="1186058"/>
    <lineage>
        <taxon>Eukaryota</taxon>
        <taxon>Fungi</taxon>
        <taxon>Dikarya</taxon>
        <taxon>Basidiomycota</taxon>
        <taxon>Agaricomycotina</taxon>
        <taxon>Tremellomycetes</taxon>
        <taxon>Trichosporonales</taxon>
        <taxon>Trichosporonaceae</taxon>
        <taxon>Trichosporon</taxon>
    </lineage>
</organism>
<dbReference type="PANTHER" id="PTHR43138">
    <property type="entry name" value="ACETYLTRANSFERASE, GNAT FAMILY"/>
    <property type="match status" value="1"/>
</dbReference>
<dbReference type="Proteomes" id="UP000002748">
    <property type="component" value="Unassembled WGS sequence"/>
</dbReference>
<dbReference type="RefSeq" id="XP_014176345.1">
    <property type="nucleotide sequence ID" value="XM_014320870.1"/>
</dbReference>
<dbReference type="EMBL" id="ALBS01000320">
    <property type="protein sequence ID" value="EJT45855.1"/>
    <property type="molecule type" value="Genomic_DNA"/>
</dbReference>
<dbReference type="InterPro" id="IPR000182">
    <property type="entry name" value="GNAT_dom"/>
</dbReference>
<proteinExistence type="predicted"/>
<dbReference type="AlphaFoldDB" id="J4U6P7"/>
<dbReference type="GO" id="GO:0016747">
    <property type="term" value="F:acyltransferase activity, transferring groups other than amino-acyl groups"/>
    <property type="evidence" value="ECO:0007669"/>
    <property type="project" value="InterPro"/>
</dbReference>
<dbReference type="VEuPathDB" id="FungiDB:A1Q1_05661"/>
<evidence type="ECO:0000313" key="2">
    <source>
        <dbReference type="EMBL" id="EJT45855.1"/>
    </source>
</evidence>
<dbReference type="InterPro" id="IPR016181">
    <property type="entry name" value="Acyl_CoA_acyltransferase"/>
</dbReference>
<dbReference type="InterPro" id="IPR052742">
    <property type="entry name" value="Mito_N-acetyltransferase"/>
</dbReference>
<comment type="caution">
    <text evidence="2">The sequence shown here is derived from an EMBL/GenBank/DDBJ whole genome shotgun (WGS) entry which is preliminary data.</text>
</comment>
<accession>J4U6P7</accession>
<dbReference type="PROSITE" id="PS51186">
    <property type="entry name" value="GNAT"/>
    <property type="match status" value="1"/>
</dbReference>
<dbReference type="PANTHER" id="PTHR43138:SF1">
    <property type="entry name" value="N-ACETYLTRANSFERASE ACA1"/>
    <property type="match status" value="1"/>
</dbReference>
<dbReference type="OrthoDB" id="10264707at2759"/>
<reference evidence="2 3" key="1">
    <citation type="journal article" date="2012" name="Eukaryot. Cell">
        <title>Draft genome sequence of CBS 2479, the standard type strain of Trichosporon asahii.</title>
        <authorList>
            <person name="Yang R.Y."/>
            <person name="Li H.T."/>
            <person name="Zhu H."/>
            <person name="Zhou G.P."/>
            <person name="Wang M."/>
            <person name="Wang L."/>
        </authorList>
    </citation>
    <scope>NUCLEOTIDE SEQUENCE [LARGE SCALE GENOMIC DNA]</scope>
    <source>
        <strain evidence="3">ATCC 90039 / CBS 2479 / JCM 2466 / KCTC 7840 / NCYC 2677 / UAMH 7654</strain>
    </source>
</reference>
<dbReference type="SUPFAM" id="SSF55729">
    <property type="entry name" value="Acyl-CoA N-acyltransferases (Nat)"/>
    <property type="match status" value="1"/>
</dbReference>
<dbReference type="GeneID" id="25989173"/>